<dbReference type="Proteomes" id="UP001271007">
    <property type="component" value="Unassembled WGS sequence"/>
</dbReference>
<evidence type="ECO:0000313" key="4">
    <source>
        <dbReference type="EMBL" id="KAK3056180.1"/>
    </source>
</evidence>
<keyword evidence="5" id="KW-1185">Reference proteome</keyword>
<keyword evidence="3" id="KW-1133">Transmembrane helix</keyword>
<keyword evidence="3" id="KW-0812">Transmembrane</keyword>
<dbReference type="PANTHER" id="PTHR46494">
    <property type="entry name" value="CORA FAMILY METAL ION TRANSPORTER (EUROFUNG)"/>
    <property type="match status" value="1"/>
</dbReference>
<reference evidence="4" key="1">
    <citation type="submission" date="2023-04" db="EMBL/GenBank/DDBJ databases">
        <title>Black Yeasts Isolated from many extreme environments.</title>
        <authorList>
            <person name="Coleine C."/>
            <person name="Stajich J.E."/>
            <person name="Selbmann L."/>
        </authorList>
    </citation>
    <scope>NUCLEOTIDE SEQUENCE</scope>
    <source>
        <strain evidence="4">CCFEE 5312</strain>
    </source>
</reference>
<evidence type="ECO:0000313" key="5">
    <source>
        <dbReference type="Proteomes" id="UP001271007"/>
    </source>
</evidence>
<gene>
    <name evidence="4" type="ORF">LTR09_002686</name>
</gene>
<proteinExistence type="predicted"/>
<protein>
    <submittedName>
        <fullName evidence="4">Uncharacterized protein</fullName>
    </submittedName>
</protein>
<accession>A0AAJ0LUZ5</accession>
<evidence type="ECO:0000256" key="1">
    <source>
        <dbReference type="ARBA" id="ARBA00004651"/>
    </source>
</evidence>
<comment type="subcellular location">
    <subcellularLocation>
        <location evidence="1">Cell membrane</location>
        <topology evidence="1">Multi-pass membrane protein</topology>
    </subcellularLocation>
</comment>
<dbReference type="EMBL" id="JAWDJX010000006">
    <property type="protein sequence ID" value="KAK3056180.1"/>
    <property type="molecule type" value="Genomic_DNA"/>
</dbReference>
<comment type="caution">
    <text evidence="4">The sequence shown here is derived from an EMBL/GenBank/DDBJ whole genome shotgun (WGS) entry which is preliminary data.</text>
</comment>
<evidence type="ECO:0000256" key="2">
    <source>
        <dbReference type="SAM" id="MobiDB-lite"/>
    </source>
</evidence>
<sequence>MAALGETNREDATAHIQEYYRTAAGDQVQQSFKSLDDPLVSDSSVVATQSRQTTNFVLDFSDDAAYVAFDLYPLSVAGLLDHERPDLLNTRWINVWAPAQQAPLLELLAQHYDFSPRLLALMSSRPRQQSQSSERRADNSHQWLRRRQVQVSSAKPDVEKGLDELSELSELSSVSSYDSAATSNLYKVVHELWHYSSVDFGRNYVCIGYNSLYGTKCAGEEPGDGLLPHCTRVWTWLILCEDDTIISINEDPFPFSGFRLDPNQQHILSETRRNIINIFRSISSNEGGSAMAQLPIRSRLGTTVAVTSHRPTDVPGLLFYYLFENWANSYTLITRRSSRYTLELQSLRDEMFTTPKLHHIDRLDSIGKELDRNFRFATKHSCEHRSEPILLSTIRPITTEKESTLGVSLSSPARVRFKRLRDLIDLYALSEVEEYIKQKDSLVSMNFSLIAIKESLDVERLTRLTLLLTKATMIFLPVSLMTAYFSVPLRGVEYGVREYWIGFAVVVLLSAGALFVFGLVSGTVQVFAVVRAMRKGVVRGGRWVKECL</sequence>
<dbReference type="GO" id="GO:0005886">
    <property type="term" value="C:plasma membrane"/>
    <property type="evidence" value="ECO:0007669"/>
    <property type="project" value="UniProtKB-SubCell"/>
</dbReference>
<dbReference type="AlphaFoldDB" id="A0AAJ0LUZ5"/>
<evidence type="ECO:0000256" key="3">
    <source>
        <dbReference type="SAM" id="Phobius"/>
    </source>
</evidence>
<keyword evidence="3" id="KW-0472">Membrane</keyword>
<dbReference type="GO" id="GO:0000287">
    <property type="term" value="F:magnesium ion binding"/>
    <property type="evidence" value="ECO:0007669"/>
    <property type="project" value="TreeGrafter"/>
</dbReference>
<dbReference type="GO" id="GO:0015095">
    <property type="term" value="F:magnesium ion transmembrane transporter activity"/>
    <property type="evidence" value="ECO:0007669"/>
    <property type="project" value="TreeGrafter"/>
</dbReference>
<feature type="transmembrane region" description="Helical" evidence="3">
    <location>
        <begin position="499"/>
        <end position="530"/>
    </location>
</feature>
<feature type="transmembrane region" description="Helical" evidence="3">
    <location>
        <begin position="464"/>
        <end position="487"/>
    </location>
</feature>
<name>A0AAJ0LUZ5_9PEZI</name>
<feature type="region of interest" description="Disordered" evidence="2">
    <location>
        <begin position="124"/>
        <end position="158"/>
    </location>
</feature>
<organism evidence="4 5">
    <name type="scientific">Extremus antarcticus</name>
    <dbReference type="NCBI Taxonomy" id="702011"/>
    <lineage>
        <taxon>Eukaryota</taxon>
        <taxon>Fungi</taxon>
        <taxon>Dikarya</taxon>
        <taxon>Ascomycota</taxon>
        <taxon>Pezizomycotina</taxon>
        <taxon>Dothideomycetes</taxon>
        <taxon>Dothideomycetidae</taxon>
        <taxon>Mycosphaerellales</taxon>
        <taxon>Extremaceae</taxon>
        <taxon>Extremus</taxon>
    </lineage>
</organism>
<dbReference type="GO" id="GO:0015087">
    <property type="term" value="F:cobalt ion transmembrane transporter activity"/>
    <property type="evidence" value="ECO:0007669"/>
    <property type="project" value="TreeGrafter"/>
</dbReference>
<dbReference type="GO" id="GO:0050897">
    <property type="term" value="F:cobalt ion binding"/>
    <property type="evidence" value="ECO:0007669"/>
    <property type="project" value="TreeGrafter"/>
</dbReference>
<dbReference type="PANTHER" id="PTHR46494:SF1">
    <property type="entry name" value="CORA FAMILY METAL ION TRANSPORTER (EUROFUNG)"/>
    <property type="match status" value="1"/>
</dbReference>